<dbReference type="InterPro" id="IPR040928">
    <property type="entry name" value="Importin_rep_5"/>
</dbReference>
<feature type="domain" description="TOG" evidence="9">
    <location>
        <begin position="363"/>
        <end position="599"/>
    </location>
</feature>
<protein>
    <submittedName>
        <fullName evidence="10">Pse1 protein</fullName>
    </submittedName>
</protein>
<name>A0AAV5RMB8_STABA</name>
<gene>
    <name evidence="10" type="ORF">DASB73_036270</name>
</gene>
<evidence type="ECO:0000256" key="4">
    <source>
        <dbReference type="ARBA" id="ARBA00022490"/>
    </source>
</evidence>
<keyword evidence="7" id="KW-0539">Nucleus</keyword>
<feature type="region of interest" description="Disordered" evidence="8">
    <location>
        <begin position="835"/>
        <end position="862"/>
    </location>
</feature>
<dbReference type="GO" id="GO:0006606">
    <property type="term" value="P:protein import into nucleus"/>
    <property type="evidence" value="ECO:0007669"/>
    <property type="project" value="InterPro"/>
</dbReference>
<dbReference type="Pfam" id="PF25780">
    <property type="entry name" value="TPR_IPO5"/>
    <property type="match status" value="1"/>
</dbReference>
<comment type="caution">
    <text evidence="10">The sequence shown here is derived from an EMBL/GenBank/DDBJ whole genome shotgun (WGS) entry which is preliminary data.</text>
</comment>
<dbReference type="Proteomes" id="UP001362899">
    <property type="component" value="Unassembled WGS sequence"/>
</dbReference>
<dbReference type="GO" id="GO:0005737">
    <property type="term" value="C:cytoplasm"/>
    <property type="evidence" value="ECO:0007669"/>
    <property type="project" value="UniProtKB-SubCell"/>
</dbReference>
<dbReference type="GO" id="GO:0005634">
    <property type="term" value="C:nucleus"/>
    <property type="evidence" value="ECO:0007669"/>
    <property type="project" value="UniProtKB-SubCell"/>
</dbReference>
<dbReference type="InterPro" id="IPR040122">
    <property type="entry name" value="Importin_beta"/>
</dbReference>
<evidence type="ECO:0000256" key="2">
    <source>
        <dbReference type="ARBA" id="ARBA00004496"/>
    </source>
</evidence>
<dbReference type="Pfam" id="PF18816">
    <property type="entry name" value="Importin_rep_5"/>
    <property type="match status" value="1"/>
</dbReference>
<evidence type="ECO:0000256" key="8">
    <source>
        <dbReference type="SAM" id="MobiDB-lite"/>
    </source>
</evidence>
<dbReference type="PANTHER" id="PTHR10527">
    <property type="entry name" value="IMPORTIN BETA"/>
    <property type="match status" value="1"/>
</dbReference>
<dbReference type="Pfam" id="PF13513">
    <property type="entry name" value="HEAT_EZ"/>
    <property type="match status" value="1"/>
</dbReference>
<dbReference type="EMBL" id="BTGC01000008">
    <property type="protein sequence ID" value="GMM52664.1"/>
    <property type="molecule type" value="Genomic_DNA"/>
</dbReference>
<keyword evidence="4" id="KW-0963">Cytoplasm</keyword>
<dbReference type="SUPFAM" id="SSF48371">
    <property type="entry name" value="ARM repeat"/>
    <property type="match status" value="2"/>
</dbReference>
<dbReference type="SMART" id="SM01349">
    <property type="entry name" value="TOG"/>
    <property type="match status" value="1"/>
</dbReference>
<comment type="subcellular location">
    <subcellularLocation>
        <location evidence="2">Cytoplasm</location>
    </subcellularLocation>
    <subcellularLocation>
        <location evidence="1">Nucleus</location>
    </subcellularLocation>
</comment>
<evidence type="ECO:0000259" key="9">
    <source>
        <dbReference type="SMART" id="SM01349"/>
    </source>
</evidence>
<dbReference type="InterPro" id="IPR041389">
    <property type="entry name" value="Importin_rep_6"/>
</dbReference>
<proteinExistence type="predicted"/>
<accession>A0AAV5RMB8</accession>
<dbReference type="Pfam" id="PF18829">
    <property type="entry name" value="Importin_rep_6"/>
    <property type="match status" value="1"/>
</dbReference>
<keyword evidence="5" id="KW-0677">Repeat</keyword>
<evidence type="ECO:0000256" key="6">
    <source>
        <dbReference type="ARBA" id="ARBA00022927"/>
    </source>
</evidence>
<dbReference type="InterPro" id="IPR041653">
    <property type="entry name" value="Importin_rep_4"/>
</dbReference>
<evidence type="ECO:0000256" key="5">
    <source>
        <dbReference type="ARBA" id="ARBA00022737"/>
    </source>
</evidence>
<organism evidence="10 11">
    <name type="scientific">Starmerella bacillaris</name>
    <name type="common">Yeast</name>
    <name type="synonym">Candida zemplinina</name>
    <dbReference type="NCBI Taxonomy" id="1247836"/>
    <lineage>
        <taxon>Eukaryota</taxon>
        <taxon>Fungi</taxon>
        <taxon>Dikarya</taxon>
        <taxon>Ascomycota</taxon>
        <taxon>Saccharomycotina</taxon>
        <taxon>Dipodascomycetes</taxon>
        <taxon>Dipodascales</taxon>
        <taxon>Trichomonascaceae</taxon>
        <taxon>Starmerella</taxon>
    </lineage>
</organism>
<evidence type="ECO:0000313" key="11">
    <source>
        <dbReference type="Proteomes" id="UP001362899"/>
    </source>
</evidence>
<evidence type="ECO:0000256" key="7">
    <source>
        <dbReference type="ARBA" id="ARBA00023242"/>
    </source>
</evidence>
<keyword evidence="11" id="KW-1185">Reference proteome</keyword>
<keyword evidence="6" id="KW-0653">Protein transport</keyword>
<reference evidence="10 11" key="1">
    <citation type="journal article" date="2023" name="Elife">
        <title>Identification of key yeast species and microbe-microbe interactions impacting larval growth of Drosophila in the wild.</title>
        <authorList>
            <person name="Mure A."/>
            <person name="Sugiura Y."/>
            <person name="Maeda R."/>
            <person name="Honda K."/>
            <person name="Sakurai N."/>
            <person name="Takahashi Y."/>
            <person name="Watada M."/>
            <person name="Katoh T."/>
            <person name="Gotoh A."/>
            <person name="Gotoh Y."/>
            <person name="Taniguchi I."/>
            <person name="Nakamura K."/>
            <person name="Hayashi T."/>
            <person name="Katayama T."/>
            <person name="Uemura T."/>
            <person name="Hattori Y."/>
        </authorList>
    </citation>
    <scope>NUCLEOTIDE SEQUENCE [LARGE SCALE GENOMIC DNA]</scope>
    <source>
        <strain evidence="10 11">SB-73</strain>
    </source>
</reference>
<dbReference type="AlphaFoldDB" id="A0AAV5RMB8"/>
<dbReference type="Gene3D" id="1.25.10.10">
    <property type="entry name" value="Leucine-rich Repeat Variant"/>
    <property type="match status" value="1"/>
</dbReference>
<dbReference type="InterPro" id="IPR016024">
    <property type="entry name" value="ARM-type_fold"/>
</dbReference>
<dbReference type="InterPro" id="IPR011989">
    <property type="entry name" value="ARM-like"/>
</dbReference>
<evidence type="ECO:0000256" key="3">
    <source>
        <dbReference type="ARBA" id="ARBA00022448"/>
    </source>
</evidence>
<keyword evidence="3" id="KW-0813">Transport</keyword>
<feature type="compositionally biased region" description="Acidic residues" evidence="8">
    <location>
        <begin position="840"/>
        <end position="862"/>
    </location>
</feature>
<dbReference type="InterPro" id="IPR034085">
    <property type="entry name" value="TOG"/>
</dbReference>
<evidence type="ECO:0000256" key="1">
    <source>
        <dbReference type="ARBA" id="ARBA00004123"/>
    </source>
</evidence>
<dbReference type="InterPro" id="IPR057672">
    <property type="entry name" value="TPR_IPO4/5"/>
</dbReference>
<sequence length="1129" mass="124671">MSSVEQLPLLLEQVQSGDNQVRMLAEHKLYTDWLDAGGDRPAQLLLGLAQIAAYGDEAVRPSAAVILRRCATRAAFNASSLIRVVDQIDPNTRNQIRDVVLQGMLSPEQQPFTRHKLADAVAELARPSERDPKLTEWPGLLETIANAATTSEVASIRETTYRILGSVPELIGNNEDMVKGAVELLLRGFEDSNEQVRTTSTSAFSAFFVCLPKKTWAMFKPLLPVLLNVMEPFRQNHLETELTSVLESLITLAEVAPKMFLPVFGTLIDFTLAVASEQDFDENTRMSALELMATFADGAPNMCKREPKYVAQLVPVLLKLLTEVGVDDEDSLEWQNTDDTMLIEEEEAIHSESKLVMDRISLSLGGEAVIPPLFQYLPTMFVSNEWRERFAALMALSNAAEGCRDQMLQDLGTILSCVKPLLDDPHPRVQWGACNAMGQLSTDLAPEIQDHYATLVLPGLISKLSSDSTFKVQAHAAAALVNFSDAADSDVMDPYLDDLLSRLVGLVQSPKRYVQEQALTTIAMVADSAQDLFTKYYDALMPLVINILTADVPVEYRLLKAKAIECATLIAFAVGKEKFLPNMSELGQILLKIQQESPDGVIMTENGEEDDPCHTYLAQSWGRLCRVVGTDFMPYLSAVLPSLLAAAKYQADCHLLDVDQAESLRDAEGWEVVRYSGQWLGVNTASFEDKANAIELLHVYPRELGAQFYSYVPQILNEIVIPGIKFFYNIHVRMYSCQLVAHLITCTQAHFGNQRDAPGVLEIWKPVLQTIIANVFENDRESAAMVSEALLTIQRAVELIGPSALEPEELNVCCQAMTEWLLSVKSRLLQYAADRNANADENDDDDEYAEDSDHEEEQDDENLVDASNKLIHALLKILVNQGSAGDVFSVNSPLKPILELVPQFAQTPNQDLNMWALEVITDVADFCKQAGLPLIEAMSPFVISSLNSANSSALVRANAANCIGRISLIPSPQIAQWSIQALEPLFALTKIPNARSEENIEVTERCCGAIARILRTSGASSFSADQFSMAINEWLQTLPITSESDGASYAYLFLADLIEKKHPVVLNNYSAVFKAVVKALSARTLQGAPAEYTINHVKTLIASLPEDKRMELLDGLSHKEKQVVQTVFV</sequence>
<dbReference type="Pfam" id="PF18808">
    <property type="entry name" value="Importin_rep_4"/>
    <property type="match status" value="1"/>
</dbReference>
<evidence type="ECO:0000313" key="10">
    <source>
        <dbReference type="EMBL" id="GMM52664.1"/>
    </source>
</evidence>